<keyword evidence="6 10" id="KW-0067">ATP-binding</keyword>
<evidence type="ECO:0000313" key="10">
    <source>
        <dbReference type="EMBL" id="MBG6088648.1"/>
    </source>
</evidence>
<feature type="compositionally biased region" description="Basic residues" evidence="8">
    <location>
        <begin position="14"/>
        <end position="25"/>
    </location>
</feature>
<dbReference type="CDD" id="cd03257">
    <property type="entry name" value="ABC_NikE_OppD_transporters"/>
    <property type="match status" value="1"/>
</dbReference>
<evidence type="ECO:0000256" key="1">
    <source>
        <dbReference type="ARBA" id="ARBA00004202"/>
    </source>
</evidence>
<evidence type="ECO:0000313" key="11">
    <source>
        <dbReference type="Proteomes" id="UP000614047"/>
    </source>
</evidence>
<dbReference type="GO" id="GO:0005886">
    <property type="term" value="C:plasma membrane"/>
    <property type="evidence" value="ECO:0007669"/>
    <property type="project" value="UniProtKB-SubCell"/>
</dbReference>
<reference evidence="10" key="1">
    <citation type="submission" date="2020-11" db="EMBL/GenBank/DDBJ databases">
        <title>Sequencing the genomes of 1000 actinobacteria strains.</title>
        <authorList>
            <person name="Klenk H.-P."/>
        </authorList>
    </citation>
    <scope>NUCLEOTIDE SEQUENCE</scope>
    <source>
        <strain evidence="10">DSM 43175</strain>
    </source>
</reference>
<dbReference type="InterPro" id="IPR017871">
    <property type="entry name" value="ABC_transporter-like_CS"/>
</dbReference>
<evidence type="ECO:0000256" key="7">
    <source>
        <dbReference type="ARBA" id="ARBA00023136"/>
    </source>
</evidence>
<comment type="subcellular location">
    <subcellularLocation>
        <location evidence="1">Cell membrane</location>
        <topology evidence="1">Peripheral membrane protein</topology>
    </subcellularLocation>
</comment>
<protein>
    <submittedName>
        <fullName evidence="10">Oligopeptide/dipeptide ABC transporter ATP-binding protein</fullName>
    </submittedName>
</protein>
<evidence type="ECO:0000256" key="4">
    <source>
        <dbReference type="ARBA" id="ARBA00022475"/>
    </source>
</evidence>
<name>A0A931DHD2_9ACTN</name>
<dbReference type="AlphaFoldDB" id="A0A931DHD2"/>
<proteinExistence type="inferred from homology"/>
<keyword evidence="5" id="KW-0547">Nucleotide-binding</keyword>
<dbReference type="Pfam" id="PF08352">
    <property type="entry name" value="oligo_HPY"/>
    <property type="match status" value="1"/>
</dbReference>
<dbReference type="RefSeq" id="WP_307828883.1">
    <property type="nucleotide sequence ID" value="NZ_BAABES010000005.1"/>
</dbReference>
<dbReference type="PROSITE" id="PS00211">
    <property type="entry name" value="ABC_TRANSPORTER_1"/>
    <property type="match status" value="1"/>
</dbReference>
<keyword evidence="11" id="KW-1185">Reference proteome</keyword>
<dbReference type="PANTHER" id="PTHR43297:SF2">
    <property type="entry name" value="DIPEPTIDE TRANSPORT ATP-BINDING PROTEIN DPPD"/>
    <property type="match status" value="1"/>
</dbReference>
<dbReference type="Pfam" id="PF00005">
    <property type="entry name" value="ABC_tran"/>
    <property type="match status" value="1"/>
</dbReference>
<evidence type="ECO:0000256" key="8">
    <source>
        <dbReference type="SAM" id="MobiDB-lite"/>
    </source>
</evidence>
<accession>A0A931DHD2</accession>
<dbReference type="SMART" id="SM00382">
    <property type="entry name" value="AAA"/>
    <property type="match status" value="1"/>
</dbReference>
<dbReference type="PROSITE" id="PS50893">
    <property type="entry name" value="ABC_TRANSPORTER_2"/>
    <property type="match status" value="1"/>
</dbReference>
<keyword evidence="4" id="KW-1003">Cell membrane</keyword>
<dbReference type="InterPro" id="IPR050388">
    <property type="entry name" value="ABC_Ni/Peptide_Import"/>
</dbReference>
<dbReference type="Proteomes" id="UP000614047">
    <property type="component" value="Unassembled WGS sequence"/>
</dbReference>
<dbReference type="InterPro" id="IPR027417">
    <property type="entry name" value="P-loop_NTPase"/>
</dbReference>
<dbReference type="InterPro" id="IPR013563">
    <property type="entry name" value="Oligopep_ABC_C"/>
</dbReference>
<evidence type="ECO:0000256" key="2">
    <source>
        <dbReference type="ARBA" id="ARBA00005417"/>
    </source>
</evidence>
<feature type="domain" description="ABC transporter" evidence="9">
    <location>
        <begin position="40"/>
        <end position="291"/>
    </location>
</feature>
<dbReference type="SUPFAM" id="SSF52540">
    <property type="entry name" value="P-loop containing nucleoside triphosphate hydrolases"/>
    <property type="match status" value="1"/>
</dbReference>
<keyword evidence="7" id="KW-0472">Membrane</keyword>
<gene>
    <name evidence="10" type="ORF">IW256_002761</name>
</gene>
<dbReference type="GO" id="GO:0005524">
    <property type="term" value="F:ATP binding"/>
    <property type="evidence" value="ECO:0007669"/>
    <property type="project" value="UniProtKB-KW"/>
</dbReference>
<dbReference type="GO" id="GO:0016887">
    <property type="term" value="F:ATP hydrolysis activity"/>
    <property type="evidence" value="ECO:0007669"/>
    <property type="project" value="InterPro"/>
</dbReference>
<evidence type="ECO:0000256" key="3">
    <source>
        <dbReference type="ARBA" id="ARBA00022448"/>
    </source>
</evidence>
<comment type="caution">
    <text evidence="10">The sequence shown here is derived from an EMBL/GenBank/DDBJ whole genome shotgun (WGS) entry which is preliminary data.</text>
</comment>
<organism evidence="10 11">
    <name type="scientific">Actinomadura viridis</name>
    <dbReference type="NCBI Taxonomy" id="58110"/>
    <lineage>
        <taxon>Bacteria</taxon>
        <taxon>Bacillati</taxon>
        <taxon>Actinomycetota</taxon>
        <taxon>Actinomycetes</taxon>
        <taxon>Streptosporangiales</taxon>
        <taxon>Thermomonosporaceae</taxon>
        <taxon>Actinomadura</taxon>
    </lineage>
</organism>
<feature type="compositionally biased region" description="Low complexity" evidence="8">
    <location>
        <begin position="1"/>
        <end position="13"/>
    </location>
</feature>
<dbReference type="EMBL" id="JADOUA010000001">
    <property type="protein sequence ID" value="MBG6088648.1"/>
    <property type="molecule type" value="Genomic_DNA"/>
</dbReference>
<evidence type="ECO:0000256" key="5">
    <source>
        <dbReference type="ARBA" id="ARBA00022741"/>
    </source>
</evidence>
<dbReference type="PANTHER" id="PTHR43297">
    <property type="entry name" value="OLIGOPEPTIDE TRANSPORT ATP-BINDING PROTEIN APPD"/>
    <property type="match status" value="1"/>
</dbReference>
<evidence type="ECO:0000256" key="6">
    <source>
        <dbReference type="ARBA" id="ARBA00022840"/>
    </source>
</evidence>
<dbReference type="Gene3D" id="3.40.50.300">
    <property type="entry name" value="P-loop containing nucleotide triphosphate hydrolases"/>
    <property type="match status" value="1"/>
</dbReference>
<feature type="region of interest" description="Disordered" evidence="8">
    <location>
        <begin position="299"/>
        <end position="322"/>
    </location>
</feature>
<dbReference type="InterPro" id="IPR003593">
    <property type="entry name" value="AAA+_ATPase"/>
</dbReference>
<dbReference type="GO" id="GO:0015833">
    <property type="term" value="P:peptide transport"/>
    <property type="evidence" value="ECO:0007669"/>
    <property type="project" value="InterPro"/>
</dbReference>
<keyword evidence="3" id="KW-0813">Transport</keyword>
<feature type="region of interest" description="Disordered" evidence="8">
    <location>
        <begin position="1"/>
        <end position="36"/>
    </location>
</feature>
<dbReference type="NCBIfam" id="TIGR01727">
    <property type="entry name" value="oligo_HPY"/>
    <property type="match status" value="1"/>
</dbReference>
<sequence>MKPSPRKTTPLKTTLRKTMLRKASPRKAPPPAGPVNGPLLEIEDLVVDFATDEGVVRAVDGAGYAVAPGETLGVVGESGSGKSVTAMSALGLIKPPGRVVSGRVVFDGVDLRTLSPRELRRLRGGRIAMIFQDPMTALNPVMSIGAQLSEALRLHRQDLSRRGARERAAELLSLVGVPGARRRLRQYPHEFSGGMRQRAMIAMAMANDPDLLIADEPTTALDVTVQAQVLDLLRLTRRETGAATVLITHDLGVVAEMADRVVVMYAGRVVEHGPVAAIFGAPRHPYTRGLLRSLPRLDDDSEELTPIPGSPPGPGETAAGCPFAPRCPMARDLCREERPEPVATGPGRASACHFHHELAEEDGDD</sequence>
<dbReference type="FunFam" id="3.40.50.300:FF:000016">
    <property type="entry name" value="Oligopeptide ABC transporter ATP-binding component"/>
    <property type="match status" value="1"/>
</dbReference>
<comment type="similarity">
    <text evidence="2">Belongs to the ABC transporter superfamily.</text>
</comment>
<dbReference type="InterPro" id="IPR003439">
    <property type="entry name" value="ABC_transporter-like_ATP-bd"/>
</dbReference>
<evidence type="ECO:0000259" key="9">
    <source>
        <dbReference type="PROSITE" id="PS50893"/>
    </source>
</evidence>